<proteinExistence type="predicted"/>
<reference evidence="1" key="1">
    <citation type="submission" date="2018-06" db="EMBL/GenBank/DDBJ databases">
        <authorList>
            <person name="Zhirakovskaya E."/>
        </authorList>
    </citation>
    <scope>NUCLEOTIDE SEQUENCE</scope>
</reference>
<dbReference type="AlphaFoldDB" id="A0A3B0ZS17"/>
<protein>
    <submittedName>
        <fullName evidence="1">Uncharacterized protein</fullName>
    </submittedName>
</protein>
<sequence length="329" mass="36633">MHVGALQISAANLQETEQKVLDVAVNIICDEKGKDYLVVGDSPTSEILVLNADTADGSKILNAANENQVKIVFSSSTKSGKNLITMPTPVRVIALKNVLIKICEQLYAYITSRETSHLHTIKKISPPPKNQNSVNIFQKFLQIKLEKKCYMIRSAGLPDIYLDGINSRFIIETNTDDVEKYLNIDFNTIESEEISYEQLNENSNHMPVAALNGILWRCALACSNGKLLPGHSENIPVKLTSWPNFSRQGFKPNYFKLAAIMAKQYISLAELNTQTQIPLEEIIDFYNASFAVDIIATNSNKPDSAKLVETKDSKQKSILKKLAQRLGIS</sequence>
<name>A0A3B0ZS17_9ZZZZ</name>
<organism evidence="1">
    <name type="scientific">hydrothermal vent metagenome</name>
    <dbReference type="NCBI Taxonomy" id="652676"/>
    <lineage>
        <taxon>unclassified sequences</taxon>
        <taxon>metagenomes</taxon>
        <taxon>ecological metagenomes</taxon>
    </lineage>
</organism>
<dbReference type="EMBL" id="UOFT01000039">
    <property type="protein sequence ID" value="VAW94491.1"/>
    <property type="molecule type" value="Genomic_DNA"/>
</dbReference>
<accession>A0A3B0ZS17</accession>
<gene>
    <name evidence="1" type="ORF">MNBD_GAMMA23-2277</name>
</gene>
<evidence type="ECO:0000313" key="1">
    <source>
        <dbReference type="EMBL" id="VAW94491.1"/>
    </source>
</evidence>